<gene>
    <name evidence="1" type="ORF">Vafri_15600</name>
</gene>
<dbReference type="Proteomes" id="UP000747399">
    <property type="component" value="Unassembled WGS sequence"/>
</dbReference>
<dbReference type="EMBL" id="BNCO01000044">
    <property type="protein sequence ID" value="GIL61206.1"/>
    <property type="molecule type" value="Genomic_DNA"/>
</dbReference>
<keyword evidence="2" id="KW-1185">Reference proteome</keyword>
<evidence type="ECO:0000313" key="2">
    <source>
        <dbReference type="Proteomes" id="UP000747399"/>
    </source>
</evidence>
<proteinExistence type="predicted"/>
<dbReference type="AlphaFoldDB" id="A0A8J4BHA8"/>
<sequence>AAMAGLLLYSLPYRKLGTTGVLDPSGSGSGVCVGTAPIVAATTAEGPALLCIRWSRWALSRRALAPCAWSEVRHAARWTQLSQPMSGVLLQSPSLSAAVATAPAALEAAR</sequence>
<evidence type="ECO:0000313" key="1">
    <source>
        <dbReference type="EMBL" id="GIL61206.1"/>
    </source>
</evidence>
<reference evidence="1" key="1">
    <citation type="journal article" date="2021" name="Proc. Natl. Acad. Sci. U.S.A.">
        <title>Three genomes in the algal genus Volvox reveal the fate of a haploid sex-determining region after a transition to homothallism.</title>
        <authorList>
            <person name="Yamamoto K."/>
            <person name="Hamaji T."/>
            <person name="Kawai-Toyooka H."/>
            <person name="Matsuzaki R."/>
            <person name="Takahashi F."/>
            <person name="Nishimura Y."/>
            <person name="Kawachi M."/>
            <person name="Noguchi H."/>
            <person name="Minakuchi Y."/>
            <person name="Umen J.G."/>
            <person name="Toyoda A."/>
            <person name="Nozaki H."/>
        </authorList>
    </citation>
    <scope>NUCLEOTIDE SEQUENCE</scope>
    <source>
        <strain evidence="1">NIES-3780</strain>
    </source>
</reference>
<feature type="non-terminal residue" evidence="1">
    <location>
        <position position="1"/>
    </location>
</feature>
<comment type="caution">
    <text evidence="1">The sequence shown here is derived from an EMBL/GenBank/DDBJ whole genome shotgun (WGS) entry which is preliminary data.</text>
</comment>
<organism evidence="1 2">
    <name type="scientific">Volvox africanus</name>
    <dbReference type="NCBI Taxonomy" id="51714"/>
    <lineage>
        <taxon>Eukaryota</taxon>
        <taxon>Viridiplantae</taxon>
        <taxon>Chlorophyta</taxon>
        <taxon>core chlorophytes</taxon>
        <taxon>Chlorophyceae</taxon>
        <taxon>CS clade</taxon>
        <taxon>Chlamydomonadales</taxon>
        <taxon>Volvocaceae</taxon>
        <taxon>Volvox</taxon>
    </lineage>
</organism>
<accession>A0A8J4BHA8</accession>
<name>A0A8J4BHA8_9CHLO</name>
<protein>
    <submittedName>
        <fullName evidence="1">Uncharacterized protein</fullName>
    </submittedName>
</protein>